<feature type="transmembrane region" description="Helical" evidence="1">
    <location>
        <begin position="40"/>
        <end position="60"/>
    </location>
</feature>
<dbReference type="Pfam" id="PF11804">
    <property type="entry name" value="DUF3325"/>
    <property type="match status" value="1"/>
</dbReference>
<evidence type="ECO:0000256" key="1">
    <source>
        <dbReference type="SAM" id="Phobius"/>
    </source>
</evidence>
<evidence type="ECO:0008006" key="4">
    <source>
        <dbReference type="Google" id="ProtNLM"/>
    </source>
</evidence>
<dbReference type="InterPro" id="IPR021762">
    <property type="entry name" value="DUF3325"/>
</dbReference>
<dbReference type="AlphaFoldDB" id="A0AAW8D236"/>
<dbReference type="Proteomes" id="UP001242045">
    <property type="component" value="Unassembled WGS sequence"/>
</dbReference>
<gene>
    <name evidence="2" type="ORF">J2W31_005647</name>
</gene>
<dbReference type="RefSeq" id="WP_307686811.1">
    <property type="nucleotide sequence ID" value="NZ_JAUSRD010000018.1"/>
</dbReference>
<evidence type="ECO:0000313" key="2">
    <source>
        <dbReference type="EMBL" id="MDP9896512.1"/>
    </source>
</evidence>
<evidence type="ECO:0000313" key="3">
    <source>
        <dbReference type="Proteomes" id="UP001242045"/>
    </source>
</evidence>
<dbReference type="EMBL" id="JAUSRD010000018">
    <property type="protein sequence ID" value="MDP9896512.1"/>
    <property type="molecule type" value="Genomic_DNA"/>
</dbReference>
<organism evidence="2 3">
    <name type="scientific">Variovorax boronicumulans</name>
    <dbReference type="NCBI Taxonomy" id="436515"/>
    <lineage>
        <taxon>Bacteria</taxon>
        <taxon>Pseudomonadati</taxon>
        <taxon>Pseudomonadota</taxon>
        <taxon>Betaproteobacteria</taxon>
        <taxon>Burkholderiales</taxon>
        <taxon>Comamonadaceae</taxon>
        <taxon>Variovorax</taxon>
    </lineage>
</organism>
<feature type="transmembrane region" description="Helical" evidence="1">
    <location>
        <begin position="67"/>
        <end position="87"/>
    </location>
</feature>
<sequence length="111" mass="11994">MLLLAAMVTSIAAAGFLALSMDVHWEQVRADPQCSPRMVRLLRVLGAACVLASLVLCLGADHVSMASLVWFMTLAGAALVVTFTLSWRPRWLRPLVMWIPATTAREEAGGS</sequence>
<proteinExistence type="predicted"/>
<keyword evidence="1" id="KW-0472">Membrane</keyword>
<protein>
    <recommendedName>
        <fullName evidence="4">DUF3325 domain-containing protein</fullName>
    </recommendedName>
</protein>
<name>A0AAW8D236_9BURK</name>
<accession>A0AAW8D236</accession>
<keyword evidence="1" id="KW-1133">Transmembrane helix</keyword>
<reference evidence="2" key="1">
    <citation type="submission" date="2023-07" db="EMBL/GenBank/DDBJ databases">
        <title>Sorghum-associated microbial communities from plants grown in Nebraska, USA.</title>
        <authorList>
            <person name="Schachtman D."/>
        </authorList>
    </citation>
    <scope>NUCLEOTIDE SEQUENCE</scope>
    <source>
        <strain evidence="2">DS3754</strain>
    </source>
</reference>
<keyword evidence="1" id="KW-0812">Transmembrane</keyword>
<comment type="caution">
    <text evidence="2">The sequence shown here is derived from an EMBL/GenBank/DDBJ whole genome shotgun (WGS) entry which is preliminary data.</text>
</comment>